<accession>A0ABW0KNF6</accession>
<keyword evidence="3" id="KW-0238">DNA-binding</keyword>
<proteinExistence type="inferred from homology"/>
<dbReference type="CDD" id="cd05466">
    <property type="entry name" value="PBP2_LTTR_substrate"/>
    <property type="match status" value="1"/>
</dbReference>
<dbReference type="PROSITE" id="PS50931">
    <property type="entry name" value="HTH_LYSR"/>
    <property type="match status" value="1"/>
</dbReference>
<evidence type="ECO:0000256" key="4">
    <source>
        <dbReference type="ARBA" id="ARBA00023163"/>
    </source>
</evidence>
<dbReference type="PRINTS" id="PR00039">
    <property type="entry name" value="HTHLYSR"/>
</dbReference>
<evidence type="ECO:0000259" key="5">
    <source>
        <dbReference type="PROSITE" id="PS50931"/>
    </source>
</evidence>
<evidence type="ECO:0000256" key="3">
    <source>
        <dbReference type="ARBA" id="ARBA00023125"/>
    </source>
</evidence>
<evidence type="ECO:0000256" key="1">
    <source>
        <dbReference type="ARBA" id="ARBA00009437"/>
    </source>
</evidence>
<dbReference type="SUPFAM" id="SSF53850">
    <property type="entry name" value="Periplasmic binding protein-like II"/>
    <property type="match status" value="1"/>
</dbReference>
<name>A0ABW0KNF6_9BACT</name>
<keyword evidence="7" id="KW-1185">Reference proteome</keyword>
<organism evidence="6 7">
    <name type="scientific">Prosthecobacter fluviatilis</name>
    <dbReference type="NCBI Taxonomy" id="445931"/>
    <lineage>
        <taxon>Bacteria</taxon>
        <taxon>Pseudomonadati</taxon>
        <taxon>Verrucomicrobiota</taxon>
        <taxon>Verrucomicrobiia</taxon>
        <taxon>Verrucomicrobiales</taxon>
        <taxon>Verrucomicrobiaceae</taxon>
        <taxon>Prosthecobacter</taxon>
    </lineage>
</organism>
<dbReference type="InterPro" id="IPR036390">
    <property type="entry name" value="WH_DNA-bd_sf"/>
</dbReference>
<dbReference type="EMBL" id="JBHSMQ010000002">
    <property type="protein sequence ID" value="MFC5454940.1"/>
    <property type="molecule type" value="Genomic_DNA"/>
</dbReference>
<keyword evidence="2" id="KW-0805">Transcription regulation</keyword>
<dbReference type="InterPro" id="IPR036388">
    <property type="entry name" value="WH-like_DNA-bd_sf"/>
</dbReference>
<evidence type="ECO:0000256" key="2">
    <source>
        <dbReference type="ARBA" id="ARBA00023015"/>
    </source>
</evidence>
<dbReference type="Pfam" id="PF00126">
    <property type="entry name" value="HTH_1"/>
    <property type="match status" value="1"/>
</dbReference>
<dbReference type="Pfam" id="PF03466">
    <property type="entry name" value="LysR_substrate"/>
    <property type="match status" value="1"/>
</dbReference>
<dbReference type="PANTHER" id="PTHR30346">
    <property type="entry name" value="TRANSCRIPTIONAL DUAL REGULATOR HCAR-RELATED"/>
    <property type="match status" value="1"/>
</dbReference>
<evidence type="ECO:0000313" key="7">
    <source>
        <dbReference type="Proteomes" id="UP001596052"/>
    </source>
</evidence>
<dbReference type="PANTHER" id="PTHR30346:SF28">
    <property type="entry name" value="HTH-TYPE TRANSCRIPTIONAL REGULATOR CYNR"/>
    <property type="match status" value="1"/>
</dbReference>
<dbReference type="RefSeq" id="WP_377165530.1">
    <property type="nucleotide sequence ID" value="NZ_JBHSMQ010000002.1"/>
</dbReference>
<reference evidence="7" key="1">
    <citation type="journal article" date="2019" name="Int. J. Syst. Evol. Microbiol.">
        <title>The Global Catalogue of Microorganisms (GCM) 10K type strain sequencing project: providing services to taxonomists for standard genome sequencing and annotation.</title>
        <authorList>
            <consortium name="The Broad Institute Genomics Platform"/>
            <consortium name="The Broad Institute Genome Sequencing Center for Infectious Disease"/>
            <person name="Wu L."/>
            <person name="Ma J."/>
        </authorList>
    </citation>
    <scope>NUCLEOTIDE SEQUENCE [LARGE SCALE GENOMIC DNA]</scope>
    <source>
        <strain evidence="7">CGMCC 4.1469</strain>
    </source>
</reference>
<dbReference type="InterPro" id="IPR005119">
    <property type="entry name" value="LysR_subst-bd"/>
</dbReference>
<comment type="caution">
    <text evidence="6">The sequence shown here is derived from an EMBL/GenBank/DDBJ whole genome shotgun (WGS) entry which is preliminary data.</text>
</comment>
<dbReference type="SUPFAM" id="SSF46785">
    <property type="entry name" value="Winged helix' DNA-binding domain"/>
    <property type="match status" value="1"/>
</dbReference>
<gene>
    <name evidence="6" type="ORF">ACFQDI_08760</name>
</gene>
<keyword evidence="4" id="KW-0804">Transcription</keyword>
<evidence type="ECO:0000313" key="6">
    <source>
        <dbReference type="EMBL" id="MFC5454940.1"/>
    </source>
</evidence>
<feature type="domain" description="HTH lysR-type" evidence="5">
    <location>
        <begin position="1"/>
        <end position="58"/>
    </location>
</feature>
<dbReference type="InterPro" id="IPR000847">
    <property type="entry name" value="LysR_HTH_N"/>
</dbReference>
<dbReference type="Proteomes" id="UP001596052">
    <property type="component" value="Unassembled WGS sequence"/>
</dbReference>
<protein>
    <submittedName>
        <fullName evidence="6">LysR family transcriptional regulator</fullName>
    </submittedName>
</protein>
<dbReference type="Gene3D" id="1.10.10.10">
    <property type="entry name" value="Winged helix-like DNA-binding domain superfamily/Winged helix DNA-binding domain"/>
    <property type="match status" value="1"/>
</dbReference>
<sequence length="299" mass="32309">MELYQLGYFLEIARQRSFTRAAARLHMAQPALSQQMKNLEKELGTPLFNRGRKEIQLTAAGKAFHPRAEAILLQADAAKAAVSDVAQLRGGKLTIAAIPSVSACLLPAVIHLFSRQHSQVSLQLIEDSSERVADCVESGLADIGFLQLPASKSAFRSHALITEPFVLLACKSHMLASKKAVQLEQLSSESFVFYKGRARDTAMESCRKAGFEPRIVCESGELGTVRALVAAGLGLAIVPRLAAGDLPPDIVSVNLTTPKMQRQIAAVWQKGCALSPAAASFLQLTTSQLFQRQKTRGTV</sequence>
<dbReference type="Gene3D" id="3.40.190.290">
    <property type="match status" value="1"/>
</dbReference>
<comment type="similarity">
    <text evidence="1">Belongs to the LysR transcriptional regulatory family.</text>
</comment>